<feature type="chain" id="PRO_5040271017" evidence="6">
    <location>
        <begin position="21"/>
        <end position="553"/>
    </location>
</feature>
<dbReference type="OrthoDB" id="1735038at2759"/>
<evidence type="ECO:0000313" key="8">
    <source>
        <dbReference type="Proteomes" id="UP001056012"/>
    </source>
</evidence>
<dbReference type="GO" id="GO:0008239">
    <property type="term" value="F:dipeptidyl-peptidase activity"/>
    <property type="evidence" value="ECO:0007669"/>
    <property type="project" value="TreeGrafter"/>
</dbReference>
<keyword evidence="2" id="KW-0645">Protease</keyword>
<feature type="signal peptide" evidence="6">
    <location>
        <begin position="1"/>
        <end position="20"/>
    </location>
</feature>
<evidence type="ECO:0000256" key="4">
    <source>
        <dbReference type="ARBA" id="ARBA00022801"/>
    </source>
</evidence>
<dbReference type="PANTHER" id="PTHR11010:SF23">
    <property type="entry name" value="SERINE PEPTIDASE"/>
    <property type="match status" value="1"/>
</dbReference>
<keyword evidence="5" id="KW-0325">Glycoprotein</keyword>
<protein>
    <submittedName>
        <fullName evidence="7">Uncharacterized protein</fullName>
    </submittedName>
</protein>
<evidence type="ECO:0000256" key="2">
    <source>
        <dbReference type="ARBA" id="ARBA00022670"/>
    </source>
</evidence>
<dbReference type="Gene3D" id="3.40.50.1820">
    <property type="entry name" value="alpha/beta hydrolase"/>
    <property type="match status" value="2"/>
</dbReference>
<keyword evidence="3 6" id="KW-0732">Signal</keyword>
<proteinExistence type="inferred from homology"/>
<name>A0A9Q9DSK5_CURCL</name>
<dbReference type="GO" id="GO:0006508">
    <property type="term" value="P:proteolysis"/>
    <property type="evidence" value="ECO:0007669"/>
    <property type="project" value="UniProtKB-KW"/>
</dbReference>
<organism evidence="7 8">
    <name type="scientific">Curvularia clavata</name>
    <dbReference type="NCBI Taxonomy" id="95742"/>
    <lineage>
        <taxon>Eukaryota</taxon>
        <taxon>Fungi</taxon>
        <taxon>Dikarya</taxon>
        <taxon>Ascomycota</taxon>
        <taxon>Pezizomycotina</taxon>
        <taxon>Dothideomycetes</taxon>
        <taxon>Pleosporomycetidae</taxon>
        <taxon>Pleosporales</taxon>
        <taxon>Pleosporineae</taxon>
        <taxon>Pleosporaceae</taxon>
        <taxon>Curvularia</taxon>
    </lineage>
</organism>
<accession>A0A9Q9DSK5</accession>
<comment type="similarity">
    <text evidence="1">Belongs to the peptidase S28 family.</text>
</comment>
<evidence type="ECO:0000256" key="5">
    <source>
        <dbReference type="ARBA" id="ARBA00023180"/>
    </source>
</evidence>
<dbReference type="GO" id="GO:0070008">
    <property type="term" value="F:serine-type exopeptidase activity"/>
    <property type="evidence" value="ECO:0007669"/>
    <property type="project" value="InterPro"/>
</dbReference>
<reference evidence="7" key="1">
    <citation type="submission" date="2021-12" db="EMBL/GenBank/DDBJ databases">
        <title>Curvularia clavata genome.</title>
        <authorList>
            <person name="Cao Y."/>
        </authorList>
    </citation>
    <scope>NUCLEOTIDE SEQUENCE</scope>
    <source>
        <strain evidence="7">Yc1106</strain>
    </source>
</reference>
<dbReference type="InterPro" id="IPR008758">
    <property type="entry name" value="Peptidase_S28"/>
</dbReference>
<evidence type="ECO:0000256" key="6">
    <source>
        <dbReference type="SAM" id="SignalP"/>
    </source>
</evidence>
<dbReference type="VEuPathDB" id="FungiDB:yc1106_04128"/>
<dbReference type="PANTHER" id="PTHR11010">
    <property type="entry name" value="PROTEASE S28 PRO-X CARBOXYPEPTIDASE-RELATED"/>
    <property type="match status" value="1"/>
</dbReference>
<dbReference type="Pfam" id="PF05577">
    <property type="entry name" value="Peptidase_S28"/>
    <property type="match status" value="2"/>
</dbReference>
<gene>
    <name evidence="7" type="ORF">yc1106_04128</name>
</gene>
<dbReference type="SUPFAM" id="SSF53474">
    <property type="entry name" value="alpha/beta-Hydrolases"/>
    <property type="match status" value="1"/>
</dbReference>
<dbReference type="EMBL" id="CP089276">
    <property type="protein sequence ID" value="USP76854.1"/>
    <property type="molecule type" value="Genomic_DNA"/>
</dbReference>
<evidence type="ECO:0000256" key="3">
    <source>
        <dbReference type="ARBA" id="ARBA00022729"/>
    </source>
</evidence>
<keyword evidence="4" id="KW-0378">Hydrolase</keyword>
<keyword evidence="8" id="KW-1185">Reference proteome</keyword>
<dbReference type="AlphaFoldDB" id="A0A9Q9DSK5"/>
<dbReference type="InterPro" id="IPR029058">
    <property type="entry name" value="AB_hydrolase_fold"/>
</dbReference>
<evidence type="ECO:0000256" key="1">
    <source>
        <dbReference type="ARBA" id="ARBA00011079"/>
    </source>
</evidence>
<dbReference type="Proteomes" id="UP001056012">
    <property type="component" value="Chromosome 3"/>
</dbReference>
<evidence type="ECO:0000313" key="7">
    <source>
        <dbReference type="EMBL" id="USP76854.1"/>
    </source>
</evidence>
<sequence>MALLPLRCFQAALLAHLAVSVVIRAEQDSKYFALNYTPNAACDLPIPPSMPKDPTMKHYGKGTFTQPLLHKAPELGNFTVNYYWNSTFWAGSGSPIVVFLPGEVKADRHLVFSRPDFSLVGVIAENLRAAVIVPEHRYYGGSSPFAELTTSNLSYLTVEDALLDIVNLANHFNPPWTDAPSTAQDVPWILTGGSYSGAQTAWVANVFGGVFWAYVACSPIVQSITSYWQYYLPQIEHGRQVCTSLMDRILSYIDSVFQTNGTQVQTIKDLFGLPTMDDESFLYEITTPVTFWSEQELGRPARQYNWLCDLIEGIESDYHLLPAGVMALLTSEGVERRGEWNSPHIQMLRALHGYAEGFRQEISPALCFKDGFCTSKLDPENFMYSDLRVDNDDNRQYAWLQCNDLISGYIVGAPQNETSLVSRLTTAEFFLEQCALFFPNGPNGETFGAKKGRTAHMLNEYTGGWSPKNATRIIYSSGSGDVWREMGVAAQRRPGGPMQSIPEQDIVVHVIETGFHHSELMTRTAEKYPEVRKVRDLEVEQICSWVQQWPGYR</sequence>